<dbReference type="InterPro" id="IPR038279">
    <property type="entry name" value="Ndc10_dom2_sf"/>
</dbReference>
<dbReference type="Gene3D" id="1.10.443.20">
    <property type="entry name" value="Centromere DNA-binding protein complex CBF3 subunit, domain 2"/>
    <property type="match status" value="1"/>
</dbReference>
<sequence>MATIIKGSNRPLGDEELRGDDLPYQTEGINPEDEPRVFFHNPNNRRNITTLQRGIGLLEEDRFNNMEAPRGSTGRFHSATTAAVNNTRRKKQTKQTPRRNPRRVLAQNPRNSFANRVDTSTSPISEASLSSPSSIQSRASSRASSLGLSLSIDLDDHDESLLDGPDDLDGGGYVHTETQRASVSLRTAELEADGGYVHTETQRASVRHRTAELEADGRKDGTKKLYNGYVAEFHAWCKAGPGEIVKGLKTKPTKVVFDTMPTANTALEFVEDHFILRPQWDGKNGYTKEAPHSKWSFENILKGLRADYKIQKAKYCKEHGEAAFLDRYGNAGPNDHGDIKAVARKYLREQIANRNFLHLPRGAAALSQQGYSKEQGRQMEQFGLFDDSVHTKVFSDSLAHRKSGLSYNDALKVRAQHLYGEGRLFRSDDRQVVLLSDHCLMDPPTHMSGAGKAIAVVMMEGKTVTAGNNRVSAQMRHKDDPSRCGFNAFTTELFRQQHLDPHGQLHMEDFIPVMQDNGNYHHPWYDRRFFYGNTKATKGQACHSATNKPFSYKNANSLFHAAYERVEPPIISWHVLHLQRGTGARKAEQAGAESFHIGSHGGWRHRGALFNHYLTHVPFKFVSWLAGYQFTPDSIPDRDAWFVARDLVQPPQKVVDDVFPFVKEVRQHQAENPEFWKDVQKHDNTLEKFLQLLEVGAKYFVQDMAVMYPKMKNHPFFCTQPFLHAEFHPFREELLQKMEEQDQKMKKQKKEAASSWTGAQGMSYLKQILKILKPQVYAVDYTEEEKEFILEEMDDMGPPVEDADTELAEDLMAAEGEVDWVEENKRDKTDTRAVQQTSPMAIAQGPPRRHTPVDLKDPGTWPNDGTPDWAGAVEFTADLPLTIEALVREYTEDSQESQHEAPGSSLRADVPNVKKRRKNWHSWRNSAAKRAGWCKRKPLYHHVDTFFATTDDNDADRTALPNTDTALLPNAVPEMNEFLNAFGGQEDQDQEDGRQMQEEDKHEEATMEAIRALTNLIEEKFSGRIPQGKSAAQPGSKVMKALFDHFKALVPGAKGRIEKGHKRAAKRKENKANKKKKQVEEQAMRPEDET</sequence>
<feature type="compositionally biased region" description="Low complexity" evidence="1">
    <location>
        <begin position="119"/>
        <end position="140"/>
    </location>
</feature>
<feature type="domain" description="Ndc10" evidence="2">
    <location>
        <begin position="427"/>
        <end position="727"/>
    </location>
</feature>
<feature type="compositionally biased region" description="Basic residues" evidence="1">
    <location>
        <begin position="87"/>
        <end position="102"/>
    </location>
</feature>
<reference evidence="3" key="1">
    <citation type="submission" date="2020-06" db="EMBL/GenBank/DDBJ databases">
        <authorList>
            <consortium name="Plant Systems Biology data submission"/>
        </authorList>
    </citation>
    <scope>NUCLEOTIDE SEQUENCE</scope>
    <source>
        <strain evidence="3">D6</strain>
    </source>
</reference>
<name>A0A9N8E5N7_9STRA</name>
<feature type="region of interest" description="Disordered" evidence="1">
    <location>
        <begin position="66"/>
        <end position="140"/>
    </location>
</feature>
<evidence type="ECO:0000313" key="3">
    <source>
        <dbReference type="EMBL" id="CAB9514848.1"/>
    </source>
</evidence>
<feature type="compositionally biased region" description="Polar residues" evidence="1">
    <location>
        <begin position="108"/>
        <end position="118"/>
    </location>
</feature>
<dbReference type="InterPro" id="IPR031872">
    <property type="entry name" value="NDC10_II"/>
</dbReference>
<dbReference type="AlphaFoldDB" id="A0A9N8E5N7"/>
<dbReference type="Proteomes" id="UP001153069">
    <property type="component" value="Unassembled WGS sequence"/>
</dbReference>
<comment type="caution">
    <text evidence="3">The sequence shown here is derived from an EMBL/GenBank/DDBJ whole genome shotgun (WGS) entry which is preliminary data.</text>
</comment>
<dbReference type="GO" id="GO:0003677">
    <property type="term" value="F:DNA binding"/>
    <property type="evidence" value="ECO:0007669"/>
    <property type="project" value="InterPro"/>
</dbReference>
<feature type="compositionally biased region" description="Basic and acidic residues" evidence="1">
    <location>
        <begin position="1078"/>
        <end position="1090"/>
    </location>
</feature>
<dbReference type="Pfam" id="PF16787">
    <property type="entry name" value="NDC10_II"/>
    <property type="match status" value="1"/>
</dbReference>
<feature type="region of interest" description="Disordered" evidence="1">
    <location>
        <begin position="890"/>
        <end position="910"/>
    </location>
</feature>
<proteinExistence type="predicted"/>
<dbReference type="EMBL" id="CAICTM010000677">
    <property type="protein sequence ID" value="CAB9514848.1"/>
    <property type="molecule type" value="Genomic_DNA"/>
</dbReference>
<protein>
    <recommendedName>
        <fullName evidence="2">Ndc10 domain-containing protein</fullName>
    </recommendedName>
</protein>
<feature type="compositionally biased region" description="Basic and acidic residues" evidence="1">
    <location>
        <begin position="12"/>
        <end position="21"/>
    </location>
</feature>
<evidence type="ECO:0000313" key="4">
    <source>
        <dbReference type="Proteomes" id="UP001153069"/>
    </source>
</evidence>
<organism evidence="3 4">
    <name type="scientific">Seminavis robusta</name>
    <dbReference type="NCBI Taxonomy" id="568900"/>
    <lineage>
        <taxon>Eukaryota</taxon>
        <taxon>Sar</taxon>
        <taxon>Stramenopiles</taxon>
        <taxon>Ochrophyta</taxon>
        <taxon>Bacillariophyta</taxon>
        <taxon>Bacillariophyceae</taxon>
        <taxon>Bacillariophycidae</taxon>
        <taxon>Naviculales</taxon>
        <taxon>Naviculaceae</taxon>
        <taxon>Seminavis</taxon>
    </lineage>
</organism>
<feature type="compositionally biased region" description="Basic and acidic residues" evidence="1">
    <location>
        <begin position="890"/>
        <end position="899"/>
    </location>
</feature>
<keyword evidence="4" id="KW-1185">Reference proteome</keyword>
<accession>A0A9N8E5N7</accession>
<feature type="region of interest" description="Disordered" evidence="1">
    <location>
        <begin position="1"/>
        <end position="34"/>
    </location>
</feature>
<feature type="compositionally biased region" description="Basic residues" evidence="1">
    <location>
        <begin position="1059"/>
        <end position="1077"/>
    </location>
</feature>
<feature type="region of interest" description="Disordered" evidence="1">
    <location>
        <begin position="1051"/>
        <end position="1090"/>
    </location>
</feature>
<gene>
    <name evidence="3" type="ORF">SEMRO_678_G185970.1</name>
</gene>
<evidence type="ECO:0000256" key="1">
    <source>
        <dbReference type="SAM" id="MobiDB-lite"/>
    </source>
</evidence>
<evidence type="ECO:0000259" key="2">
    <source>
        <dbReference type="Pfam" id="PF16787"/>
    </source>
</evidence>